<gene>
    <name evidence="1" type="ORF">Pan153_06390</name>
</gene>
<evidence type="ECO:0000313" key="1">
    <source>
        <dbReference type="EMBL" id="QDV16019.1"/>
    </source>
</evidence>
<sequence>MGERCGKDSSRQKSQQEEFIDFFTFLVLILRKRTGVKSLIN</sequence>
<proteinExistence type="predicted"/>
<organism evidence="1 2">
    <name type="scientific">Gimesia panareensis</name>
    <dbReference type="NCBI Taxonomy" id="2527978"/>
    <lineage>
        <taxon>Bacteria</taxon>
        <taxon>Pseudomonadati</taxon>
        <taxon>Planctomycetota</taxon>
        <taxon>Planctomycetia</taxon>
        <taxon>Planctomycetales</taxon>
        <taxon>Planctomycetaceae</taxon>
        <taxon>Gimesia</taxon>
    </lineage>
</organism>
<evidence type="ECO:0000313" key="2">
    <source>
        <dbReference type="Proteomes" id="UP000320839"/>
    </source>
</evidence>
<reference evidence="1 2" key="1">
    <citation type="submission" date="2019-02" db="EMBL/GenBank/DDBJ databases">
        <title>Deep-cultivation of Planctomycetes and their phenomic and genomic characterization uncovers novel biology.</title>
        <authorList>
            <person name="Wiegand S."/>
            <person name="Jogler M."/>
            <person name="Boedeker C."/>
            <person name="Pinto D."/>
            <person name="Vollmers J."/>
            <person name="Rivas-Marin E."/>
            <person name="Kohn T."/>
            <person name="Peeters S.H."/>
            <person name="Heuer A."/>
            <person name="Rast P."/>
            <person name="Oberbeckmann S."/>
            <person name="Bunk B."/>
            <person name="Jeske O."/>
            <person name="Meyerdierks A."/>
            <person name="Storesund J.E."/>
            <person name="Kallscheuer N."/>
            <person name="Luecker S."/>
            <person name="Lage O.M."/>
            <person name="Pohl T."/>
            <person name="Merkel B.J."/>
            <person name="Hornburger P."/>
            <person name="Mueller R.-W."/>
            <person name="Bruemmer F."/>
            <person name="Labrenz M."/>
            <person name="Spormann A.M."/>
            <person name="Op den Camp H."/>
            <person name="Overmann J."/>
            <person name="Amann R."/>
            <person name="Jetten M.S.M."/>
            <person name="Mascher T."/>
            <person name="Medema M.H."/>
            <person name="Devos D.P."/>
            <person name="Kaster A.-K."/>
            <person name="Ovreas L."/>
            <person name="Rohde M."/>
            <person name="Galperin M.Y."/>
            <person name="Jogler C."/>
        </authorList>
    </citation>
    <scope>NUCLEOTIDE SEQUENCE [LARGE SCALE GENOMIC DNA]</scope>
    <source>
        <strain evidence="1 2">Pan153</strain>
    </source>
</reference>
<dbReference type="EMBL" id="CP036317">
    <property type="protein sequence ID" value="QDV16019.1"/>
    <property type="molecule type" value="Genomic_DNA"/>
</dbReference>
<accession>A0A518FI41</accession>
<dbReference type="AlphaFoldDB" id="A0A518FI41"/>
<protein>
    <submittedName>
        <fullName evidence="1">Uncharacterized protein</fullName>
    </submittedName>
</protein>
<name>A0A518FI41_9PLAN</name>
<dbReference type="Proteomes" id="UP000320839">
    <property type="component" value="Chromosome"/>
</dbReference>